<feature type="transmembrane region" description="Helical" evidence="1">
    <location>
        <begin position="20"/>
        <end position="39"/>
    </location>
</feature>
<evidence type="ECO:0000256" key="1">
    <source>
        <dbReference type="SAM" id="Phobius"/>
    </source>
</evidence>
<sequence>MIAVLSCNSFFGKSQNTAELIIFICYLFVLLLTRFLILLHPEPKFNL</sequence>
<organism evidence="2 3">
    <name type="scientific">Christensenella hongkongensis</name>
    <dbReference type="NCBI Taxonomy" id="270498"/>
    <lineage>
        <taxon>Bacteria</taxon>
        <taxon>Bacillati</taxon>
        <taxon>Bacillota</taxon>
        <taxon>Clostridia</taxon>
        <taxon>Christensenellales</taxon>
        <taxon>Christensenellaceae</taxon>
        <taxon>Christensenella</taxon>
    </lineage>
</organism>
<keyword evidence="1" id="KW-0472">Membrane</keyword>
<dbReference type="Proteomes" id="UP000034076">
    <property type="component" value="Unassembled WGS sequence"/>
</dbReference>
<dbReference type="EMBL" id="LAYJ01000033">
    <property type="protein sequence ID" value="KKI52232.1"/>
    <property type="molecule type" value="Genomic_DNA"/>
</dbReference>
<keyword evidence="3" id="KW-1185">Reference proteome</keyword>
<proteinExistence type="predicted"/>
<dbReference type="AlphaFoldDB" id="A0A0M2NP99"/>
<reference evidence="2 3" key="1">
    <citation type="submission" date="2015-04" db="EMBL/GenBank/DDBJ databases">
        <title>Draft genome sequence of bacteremic isolate Catabacter hongkongensis type strain HKU16T.</title>
        <authorList>
            <person name="Lau S.K."/>
            <person name="Teng J.L."/>
            <person name="Huang Y."/>
            <person name="Curreem S.O."/>
            <person name="Tsui S.K."/>
            <person name="Woo P.C."/>
        </authorList>
    </citation>
    <scope>NUCLEOTIDE SEQUENCE [LARGE SCALE GENOMIC DNA]</scope>
    <source>
        <strain evidence="2 3">HKU16</strain>
    </source>
</reference>
<accession>A0A0M2NP99</accession>
<comment type="caution">
    <text evidence="2">The sequence shown here is derived from an EMBL/GenBank/DDBJ whole genome shotgun (WGS) entry which is preliminary data.</text>
</comment>
<keyword evidence="1" id="KW-0812">Transmembrane</keyword>
<gene>
    <name evidence="2" type="ORF">CHK_0340</name>
</gene>
<evidence type="ECO:0000313" key="2">
    <source>
        <dbReference type="EMBL" id="KKI52232.1"/>
    </source>
</evidence>
<keyword evidence="1" id="KW-1133">Transmembrane helix</keyword>
<evidence type="ECO:0000313" key="3">
    <source>
        <dbReference type="Proteomes" id="UP000034076"/>
    </source>
</evidence>
<name>A0A0M2NP99_9FIRM</name>
<protein>
    <submittedName>
        <fullName evidence="2">Uncharacterized protein</fullName>
    </submittedName>
</protein>